<dbReference type="OrthoDB" id="56125at2"/>
<protein>
    <submittedName>
        <fullName evidence="5">Diguanylate cyclase (GGDEF) domain-containing protein</fullName>
    </submittedName>
</protein>
<dbReference type="GO" id="GO:0003700">
    <property type="term" value="F:DNA-binding transcription factor activity"/>
    <property type="evidence" value="ECO:0007669"/>
    <property type="project" value="TreeGrafter"/>
</dbReference>
<dbReference type="InterPro" id="IPR028082">
    <property type="entry name" value="Peripla_BP_I"/>
</dbReference>
<dbReference type="SUPFAM" id="SSF55073">
    <property type="entry name" value="Nucleotide cyclase"/>
    <property type="match status" value="1"/>
</dbReference>
<dbReference type="EMBL" id="FPBT01000028">
    <property type="protein sequence ID" value="SFU66404.1"/>
    <property type="molecule type" value="Genomic_DNA"/>
</dbReference>
<keyword evidence="3" id="KW-0804">Transcription</keyword>
<dbReference type="InterPro" id="IPR000160">
    <property type="entry name" value="GGDEF_dom"/>
</dbReference>
<dbReference type="Proteomes" id="UP000198817">
    <property type="component" value="Unassembled WGS sequence"/>
</dbReference>
<dbReference type="PROSITE" id="PS50887">
    <property type="entry name" value="GGDEF"/>
    <property type="match status" value="1"/>
</dbReference>
<dbReference type="STRING" id="155865.SAMN05216515_1317"/>
<dbReference type="SMART" id="SM00267">
    <property type="entry name" value="GGDEF"/>
    <property type="match status" value="1"/>
</dbReference>
<dbReference type="RefSeq" id="WP_090471923.1">
    <property type="nucleotide sequence ID" value="NZ_FOWF01000031.1"/>
</dbReference>
<evidence type="ECO:0000259" key="4">
    <source>
        <dbReference type="PROSITE" id="PS50887"/>
    </source>
</evidence>
<organism evidence="5 6">
    <name type="scientific">Eubacterium pyruvativorans</name>
    <dbReference type="NCBI Taxonomy" id="155865"/>
    <lineage>
        <taxon>Bacteria</taxon>
        <taxon>Bacillati</taxon>
        <taxon>Bacillota</taxon>
        <taxon>Clostridia</taxon>
        <taxon>Eubacteriales</taxon>
        <taxon>Eubacteriaceae</taxon>
        <taxon>Eubacterium</taxon>
    </lineage>
</organism>
<dbReference type="Pfam" id="PF00990">
    <property type="entry name" value="GGDEF"/>
    <property type="match status" value="1"/>
</dbReference>
<evidence type="ECO:0000256" key="2">
    <source>
        <dbReference type="ARBA" id="ARBA00023125"/>
    </source>
</evidence>
<dbReference type="InterPro" id="IPR029787">
    <property type="entry name" value="Nucleotide_cyclase"/>
</dbReference>
<dbReference type="InterPro" id="IPR046335">
    <property type="entry name" value="LacI/GalR-like_sensor"/>
</dbReference>
<dbReference type="SUPFAM" id="SSF53822">
    <property type="entry name" value="Periplasmic binding protein-like I"/>
    <property type="match status" value="1"/>
</dbReference>
<dbReference type="Gene3D" id="3.30.70.270">
    <property type="match status" value="1"/>
</dbReference>
<dbReference type="InterPro" id="IPR043128">
    <property type="entry name" value="Rev_trsase/Diguanyl_cyclase"/>
</dbReference>
<proteinExistence type="predicted"/>
<dbReference type="Gene3D" id="3.40.50.2300">
    <property type="match status" value="2"/>
</dbReference>
<dbReference type="CDD" id="cd06267">
    <property type="entry name" value="PBP1_LacI_sugar_binding-like"/>
    <property type="match status" value="1"/>
</dbReference>
<dbReference type="CDD" id="cd01949">
    <property type="entry name" value="GGDEF"/>
    <property type="match status" value="1"/>
</dbReference>
<evidence type="ECO:0000256" key="3">
    <source>
        <dbReference type="ARBA" id="ARBA00023163"/>
    </source>
</evidence>
<feature type="domain" description="GGDEF" evidence="4">
    <location>
        <begin position="502"/>
        <end position="633"/>
    </location>
</feature>
<keyword evidence="6" id="KW-1185">Reference proteome</keyword>
<accession>A0A1I7I0B9</accession>
<evidence type="ECO:0000256" key="1">
    <source>
        <dbReference type="ARBA" id="ARBA00023015"/>
    </source>
</evidence>
<gene>
    <name evidence="5" type="ORF">SAMN05216508_1289</name>
</gene>
<dbReference type="GO" id="GO:0000976">
    <property type="term" value="F:transcription cis-regulatory region binding"/>
    <property type="evidence" value="ECO:0007669"/>
    <property type="project" value="TreeGrafter"/>
</dbReference>
<name>A0A1I7I0B9_9FIRM</name>
<dbReference type="PANTHER" id="PTHR30146:SF24">
    <property type="entry name" value="XYLOSE OPERON REGULATORY PROTEIN"/>
    <property type="match status" value="1"/>
</dbReference>
<dbReference type="NCBIfam" id="TIGR00254">
    <property type="entry name" value="GGDEF"/>
    <property type="match status" value="1"/>
</dbReference>
<dbReference type="AlphaFoldDB" id="A0A1I7I0B9"/>
<keyword evidence="1" id="KW-0805">Transcription regulation</keyword>
<evidence type="ECO:0000313" key="5">
    <source>
        <dbReference type="EMBL" id="SFU66404.1"/>
    </source>
</evidence>
<reference evidence="5 6" key="1">
    <citation type="submission" date="2016-10" db="EMBL/GenBank/DDBJ databases">
        <authorList>
            <person name="de Groot N.N."/>
        </authorList>
    </citation>
    <scope>NUCLEOTIDE SEQUENCE [LARGE SCALE GENOMIC DNA]</scope>
    <source>
        <strain evidence="5 6">KHGC13</strain>
    </source>
</reference>
<dbReference type="PANTHER" id="PTHR30146">
    <property type="entry name" value="LACI-RELATED TRANSCRIPTIONAL REPRESSOR"/>
    <property type="match status" value="1"/>
</dbReference>
<dbReference type="Pfam" id="PF13377">
    <property type="entry name" value="Peripla_BP_3"/>
    <property type="match status" value="1"/>
</dbReference>
<keyword evidence="2" id="KW-0238">DNA-binding</keyword>
<evidence type="ECO:0000313" key="6">
    <source>
        <dbReference type="Proteomes" id="UP000198817"/>
    </source>
</evidence>
<sequence length="633" mass="71491">MVYHVAYFLSDWNYEIVNRFLTGVTRFQAEHPDTEVHVFDNPSKYGSLELDESAFAFFRLPDISNYDGIVIQGNQAWPGPFRQNLADHAHALGIPVVSINYLLHYATYIGTDNDAGMRAVVRHMIEDHGVKRPAFLRGLRRSSEARSREDAFLTVCRECGIPRENIRLLDGSWSMDSGRAAAKLLLADRTHLPEALICANDDLAAGALDEFQQAGLRCPEDILITGFDNLDISVANRPAITSVDRDYEASAYSALLSLHRQMAGGAFEDIVRVPTRLLKRASCGCGSSSRNMEEFRRGYFGMRQYMRQFYNAQQDMQAEFAEARTLPELMAQFEKYGRVLDARNAFILLNERFFRSAPAGGDLQTFSGRMALAAVIGEDKDRFHADPKSHIYAFCDSTSLVPPEILEHSRFLIFYPLYLRKICMGYLVMDTVSMAAALNFLQIILMLVETGIESISRQQTLIRLNRKLDALYVRDRLTGLYNRFGLEQSGVPFFQKLREERKPVAFLFADIDDMKSINDVHGHEAGDTALLNAAQQIRHTCRQLGWFSMRYGGDEFLLFGNADVPGRDAEIRRLSAGFDIPLLDHSSDVLHVNLSVGSVISPPEEAKTLKECIQMADARMYNVKKSRHTTRGQ</sequence>